<reference evidence="2 3" key="1">
    <citation type="submission" date="2020-10" db="EMBL/GenBank/DDBJ databases">
        <title>Phylogeny of dyella-like bacteria.</title>
        <authorList>
            <person name="Fu J."/>
        </authorList>
    </citation>
    <scope>NUCLEOTIDE SEQUENCE [LARGE SCALE GENOMIC DNA]</scope>
    <source>
        <strain evidence="2 3">DHOB09</strain>
    </source>
</reference>
<sequence length="82" mass="9295">MNDRRPQYWFPAKRYGWGWGLPSCWQGWAVLLVYVAGLAVMIPLITARAGKPDAFLFAGAITVLLLYVVYKKGEPPGWHWGD</sequence>
<dbReference type="Proteomes" id="UP000663181">
    <property type="component" value="Chromosome"/>
</dbReference>
<evidence type="ECO:0000313" key="3">
    <source>
        <dbReference type="Proteomes" id="UP000663181"/>
    </source>
</evidence>
<dbReference type="RefSeq" id="WP_188796778.1">
    <property type="nucleotide sequence ID" value="NZ_BMIZ01000001.1"/>
</dbReference>
<keyword evidence="1" id="KW-0812">Transmembrane</keyword>
<proteinExistence type="predicted"/>
<feature type="transmembrane region" description="Helical" evidence="1">
    <location>
        <begin position="25"/>
        <end position="47"/>
    </location>
</feature>
<accession>A0ABX7GUL3</accession>
<feature type="transmembrane region" description="Helical" evidence="1">
    <location>
        <begin position="54"/>
        <end position="70"/>
    </location>
</feature>
<keyword evidence="3" id="KW-1185">Reference proteome</keyword>
<keyword evidence="1" id="KW-1133">Transmembrane helix</keyword>
<dbReference type="EMBL" id="CP064030">
    <property type="protein sequence ID" value="QRN54146.1"/>
    <property type="molecule type" value="Genomic_DNA"/>
</dbReference>
<organism evidence="2 3">
    <name type="scientific">Dyella caseinilytica</name>
    <dbReference type="NCBI Taxonomy" id="1849581"/>
    <lineage>
        <taxon>Bacteria</taxon>
        <taxon>Pseudomonadati</taxon>
        <taxon>Pseudomonadota</taxon>
        <taxon>Gammaproteobacteria</taxon>
        <taxon>Lysobacterales</taxon>
        <taxon>Rhodanobacteraceae</taxon>
        <taxon>Dyella</taxon>
    </lineage>
</organism>
<evidence type="ECO:0000313" key="2">
    <source>
        <dbReference type="EMBL" id="QRN54146.1"/>
    </source>
</evidence>
<name>A0ABX7GUL3_9GAMM</name>
<protein>
    <submittedName>
        <fullName evidence="2">Uncharacterized protein</fullName>
    </submittedName>
</protein>
<evidence type="ECO:0000256" key="1">
    <source>
        <dbReference type="SAM" id="Phobius"/>
    </source>
</evidence>
<keyword evidence="1" id="KW-0472">Membrane</keyword>
<gene>
    <name evidence="2" type="ORF">ISN74_01720</name>
</gene>